<dbReference type="InterPro" id="IPR050297">
    <property type="entry name" value="LipidA_mod_glycosyltrf_83"/>
</dbReference>
<feature type="transmembrane region" description="Helical" evidence="8">
    <location>
        <begin position="346"/>
        <end position="366"/>
    </location>
</feature>
<sequence>MGRLMNWVEDNRTLVLLLIFLFSVAVRVATLEYLDLGGDNAERWMQAHRVAQGLGVTHWYNHSMRWVIVLPLAGLIKLFGPHPALSPVLPILFASIGAVFLYLIGEKLQDARLGLSTALLTVLLPLMARSGSQLWPGIFEMAYLAIMVYLILCWIDSRHTGLLVLAGVAFFCGWGARVTMVYTWPGAALLIWLPTRDFRAVVVYTAVASGLCFAEWGWFWWDSGNPLGRLGLLFATSYGRQDNLFIPLKDYLLQFTDLLKLKGLVPIAVLTLGAAGLAFREKDRRWWGISILYLSVTFLMLYMVTHLFPIKLALPFGSRKWPIFAPYGILLLMYYLLKLWDSRPRLGFALITVLFAAFSVFTLIRIPSTNTLVQMSRDYALLRPALDADRPVRMVYQPWEPNFIEKEIISAFTGKQKRRNRSDREILLDMDRNQQRIASLFLDDVTQFHAYSHRPAVRMERYVYIIPSADGSIENPAVDSVFGIRTHAAFPAKD</sequence>
<feature type="transmembrane region" description="Helical" evidence="8">
    <location>
        <begin position="321"/>
        <end position="340"/>
    </location>
</feature>
<evidence type="ECO:0000313" key="12">
    <source>
        <dbReference type="Proteomes" id="UP000295506"/>
    </source>
</evidence>
<evidence type="ECO:0000256" key="3">
    <source>
        <dbReference type="ARBA" id="ARBA00022676"/>
    </source>
</evidence>
<organism evidence="10 12">
    <name type="scientific">Pseudodesulfovibrio indicus</name>
    <dbReference type="NCBI Taxonomy" id="1716143"/>
    <lineage>
        <taxon>Bacteria</taxon>
        <taxon>Pseudomonadati</taxon>
        <taxon>Thermodesulfobacteriota</taxon>
        <taxon>Desulfovibrionia</taxon>
        <taxon>Desulfovibrionales</taxon>
        <taxon>Desulfovibrionaceae</taxon>
    </lineage>
</organism>
<gene>
    <name evidence="9" type="ORF">AWY79_10395</name>
    <name evidence="10" type="ORF">EDC59_103194</name>
</gene>
<dbReference type="OrthoDB" id="5451526at2"/>
<dbReference type="EMBL" id="SOBK01000003">
    <property type="protein sequence ID" value="TDT89896.1"/>
    <property type="molecule type" value="Genomic_DNA"/>
</dbReference>
<dbReference type="Proteomes" id="UP000055611">
    <property type="component" value="Chromosome"/>
</dbReference>
<evidence type="ECO:0000256" key="5">
    <source>
        <dbReference type="ARBA" id="ARBA00022692"/>
    </source>
</evidence>
<keyword evidence="2" id="KW-1003">Cell membrane</keyword>
<reference evidence="9 11" key="1">
    <citation type="journal article" date="2016" name="Front. Microbiol.">
        <title>Genome Sequence of the Piezophilic, Mesophilic Sulfate-Reducing Bacterium Desulfovibrio indicus J2T.</title>
        <authorList>
            <person name="Cao J."/>
            <person name="Maignien L."/>
            <person name="Shao Z."/>
            <person name="Alain K."/>
            <person name="Jebbar M."/>
        </authorList>
    </citation>
    <scope>NUCLEOTIDE SEQUENCE [LARGE SCALE GENOMIC DNA]</scope>
    <source>
        <strain evidence="9 11">J2</strain>
    </source>
</reference>
<dbReference type="EMBL" id="CP014206">
    <property type="protein sequence ID" value="AMK11496.1"/>
    <property type="molecule type" value="Genomic_DNA"/>
</dbReference>
<dbReference type="AlphaFoldDB" id="A0A126QP16"/>
<proteinExistence type="predicted"/>
<keyword evidence="11" id="KW-1185">Reference proteome</keyword>
<dbReference type="GO" id="GO:0005886">
    <property type="term" value="C:plasma membrane"/>
    <property type="evidence" value="ECO:0007669"/>
    <property type="project" value="UniProtKB-SubCell"/>
</dbReference>
<feature type="transmembrane region" description="Helical" evidence="8">
    <location>
        <begin position="111"/>
        <end position="128"/>
    </location>
</feature>
<keyword evidence="6 8" id="KW-1133">Transmembrane helix</keyword>
<keyword evidence="4 10" id="KW-0808">Transferase</keyword>
<evidence type="ECO:0000256" key="6">
    <source>
        <dbReference type="ARBA" id="ARBA00022989"/>
    </source>
</evidence>
<feature type="transmembrane region" description="Helical" evidence="8">
    <location>
        <begin position="286"/>
        <end position="309"/>
    </location>
</feature>
<protein>
    <submittedName>
        <fullName evidence="10">4-amino-4-deoxy-L-arabinose transferase-like glycosyltransferase</fullName>
    </submittedName>
</protein>
<dbReference type="PANTHER" id="PTHR33908:SF11">
    <property type="entry name" value="MEMBRANE PROTEIN"/>
    <property type="match status" value="1"/>
</dbReference>
<evidence type="ECO:0000313" key="9">
    <source>
        <dbReference type="EMBL" id="AMK11496.1"/>
    </source>
</evidence>
<keyword evidence="5 8" id="KW-0812">Transmembrane</keyword>
<feature type="transmembrane region" description="Helical" evidence="8">
    <location>
        <begin position="202"/>
        <end position="221"/>
    </location>
</feature>
<feature type="transmembrane region" description="Helical" evidence="8">
    <location>
        <begin position="162"/>
        <end position="182"/>
    </location>
</feature>
<evidence type="ECO:0000256" key="1">
    <source>
        <dbReference type="ARBA" id="ARBA00004651"/>
    </source>
</evidence>
<evidence type="ECO:0000256" key="4">
    <source>
        <dbReference type="ARBA" id="ARBA00022679"/>
    </source>
</evidence>
<evidence type="ECO:0000313" key="11">
    <source>
        <dbReference type="Proteomes" id="UP000055611"/>
    </source>
</evidence>
<dbReference type="GO" id="GO:0016763">
    <property type="term" value="F:pentosyltransferase activity"/>
    <property type="evidence" value="ECO:0007669"/>
    <property type="project" value="TreeGrafter"/>
</dbReference>
<keyword evidence="3" id="KW-0328">Glycosyltransferase</keyword>
<accession>A0A126QP16</accession>
<reference evidence="10 12" key="2">
    <citation type="submission" date="2019-03" db="EMBL/GenBank/DDBJ databases">
        <title>Genomic Encyclopedia of Type Strains, Phase IV (KMG-IV): sequencing the most valuable type-strain genomes for metagenomic binning, comparative biology and taxonomic classification.</title>
        <authorList>
            <person name="Goeker M."/>
        </authorList>
    </citation>
    <scope>NUCLEOTIDE SEQUENCE [LARGE SCALE GENOMIC DNA]</scope>
    <source>
        <strain evidence="10 12">DSM 101483</strain>
    </source>
</reference>
<dbReference type="Proteomes" id="UP000295506">
    <property type="component" value="Unassembled WGS sequence"/>
</dbReference>
<evidence type="ECO:0000256" key="8">
    <source>
        <dbReference type="SAM" id="Phobius"/>
    </source>
</evidence>
<dbReference type="RefSeq" id="WP_066803304.1">
    <property type="nucleotide sequence ID" value="NZ_CP014206.1"/>
</dbReference>
<dbReference type="KEGG" id="dej:AWY79_10395"/>
<feature type="transmembrane region" description="Helical" evidence="8">
    <location>
        <begin position="134"/>
        <end position="155"/>
    </location>
</feature>
<dbReference type="PANTHER" id="PTHR33908">
    <property type="entry name" value="MANNOSYLTRANSFERASE YKCB-RELATED"/>
    <property type="match status" value="1"/>
</dbReference>
<keyword evidence="7 8" id="KW-0472">Membrane</keyword>
<name>A0A126QP16_9BACT</name>
<evidence type="ECO:0000256" key="2">
    <source>
        <dbReference type="ARBA" id="ARBA00022475"/>
    </source>
</evidence>
<feature type="transmembrane region" description="Helical" evidence="8">
    <location>
        <begin position="84"/>
        <end position="104"/>
    </location>
</feature>
<evidence type="ECO:0000256" key="7">
    <source>
        <dbReference type="ARBA" id="ARBA00023136"/>
    </source>
</evidence>
<dbReference type="GO" id="GO:0009103">
    <property type="term" value="P:lipopolysaccharide biosynthetic process"/>
    <property type="evidence" value="ECO:0007669"/>
    <property type="project" value="UniProtKB-ARBA"/>
</dbReference>
<comment type="subcellular location">
    <subcellularLocation>
        <location evidence="1">Cell membrane</location>
        <topology evidence="1">Multi-pass membrane protein</topology>
    </subcellularLocation>
</comment>
<evidence type="ECO:0000313" key="10">
    <source>
        <dbReference type="EMBL" id="TDT89896.1"/>
    </source>
</evidence>